<comment type="caution">
    <text evidence="1">The sequence shown here is derived from an EMBL/GenBank/DDBJ whole genome shotgun (WGS) entry which is preliminary data.</text>
</comment>
<sequence>MEVAVNGATTAHDIEKYYVENNLDESVTVFYTLTRADEAMPRYSQITEVLISRGVGELPSPTLLEAQTTGPDTADLEPLKVQQGTQLVVSYVGMRNGDSIKASMVGAGNGGSPDIPAKPGNEALQEVAFDISRAAIAANIRDHVTTVKYHYVVTRAGVSVTSAILTVTVRPIPQSELAKTVIRLNEANSATKVLDLDSFVGNAMAHVGTWPFITAPYPVSLKFFGRTAANVAHDLTLFSFNSSYVNPNWVAQGRYEYRLLRTYLDGLGHGKKLRMEFKAAVSLSKVEAEAISFPVVEYTVNTLPAEFPVPKLTQATGTGTSVTLAPLNAQNGGTVSVEYTPMYTTDSIKVTMVGTAGAGSPVIPAKNGVTAGKVTFDITKAAIAANVGNANKTLTLKYDVTRSGKVVASKVLTVTVTPIPTTELAKTVIRINEADAATKVLDLSGSVTNKTLRVGSWPFIASFQPVAMLLSGFKADGSVHELQVWTLASNAVTAGWFSNGFYDQRVAASYFLELGHDTKLKLQFKATLSSSQAEADAIIFPIVEYTVNTLPAEFPVPKLTQATGTGTSVTLAPLNAQNGGTVSVEYTPMYTTDSIKVTMVGTVGAGSPVIPAKNGVTAGKVTFDITKAAIAANVGNANKTFTLKYDVTRSGKVVASKVLTVTVTPIPAANLRRPLINGVAHTGTLDVPNLPANAKLTIAPWPLQYSGMKIWLLYRCAGANPNPHVIWTGAQHHSADGLEYGAPLTWLKTCPNGATVSVEFKVAYDPNTDEAGAVSFPITQYTVLNVDELIVDTSPVYLSRTTYLIPSHPTVLPVFISGNSIRRSVSGGKPPYYFSSSKPSIAHVDETGRVTSRGNDSAIITVTDSSQPPQSKSYSVTVSNVINCHALAGKATWSATVSNASSRGLRVPDIYELRALSREYGNRWPLGNDLYWSSSLYDLVTSYQYLRNIITGGEIVLKPDISTLALGVGFN</sequence>
<evidence type="ECO:0000313" key="2">
    <source>
        <dbReference type="Proteomes" id="UP000290481"/>
    </source>
</evidence>
<dbReference type="Gene3D" id="2.60.40.1080">
    <property type="match status" value="1"/>
</dbReference>
<evidence type="ECO:0008006" key="3">
    <source>
        <dbReference type="Google" id="ProtNLM"/>
    </source>
</evidence>
<organism evidence="1 2">
    <name type="scientific">Pseudomonas azotoformans</name>
    <dbReference type="NCBI Taxonomy" id="47878"/>
    <lineage>
        <taxon>Bacteria</taxon>
        <taxon>Pseudomonadati</taxon>
        <taxon>Pseudomonadota</taxon>
        <taxon>Gammaproteobacteria</taxon>
        <taxon>Pseudomonadales</taxon>
        <taxon>Pseudomonadaceae</taxon>
        <taxon>Pseudomonas</taxon>
    </lineage>
</organism>
<dbReference type="AlphaFoldDB" id="A0A4Q0HN90"/>
<dbReference type="EMBL" id="MZZJ01000011">
    <property type="protein sequence ID" value="RXE50533.1"/>
    <property type="molecule type" value="Genomic_DNA"/>
</dbReference>
<proteinExistence type="predicted"/>
<reference evidence="1 2" key="1">
    <citation type="submission" date="2017-03" db="EMBL/GenBank/DDBJ databases">
        <title>Pseudomonas azotoformans: Salt tolerant bacteria having multiple plant growth promoting attributes.</title>
        <authorList>
            <person name="Srivastava A.K."/>
            <person name="Sharma A."/>
            <person name="Srivastava A.K."/>
            <person name="Jamali H."/>
            <person name="Yadav J."/>
            <person name="Srivastava R."/>
            <person name="Kashyap P.L."/>
            <person name="Chakdar H."/>
            <person name="Saxena A.K."/>
        </authorList>
    </citation>
    <scope>NUCLEOTIDE SEQUENCE [LARGE SCALE GENOMIC DNA]</scope>
    <source>
        <strain evidence="1 2">SC 14</strain>
    </source>
</reference>
<protein>
    <recommendedName>
        <fullName evidence="3">BIG2 domain-containing protein</fullName>
    </recommendedName>
</protein>
<dbReference type="InterPro" id="IPR008964">
    <property type="entry name" value="Invasin/intimin_cell_adhesion"/>
</dbReference>
<gene>
    <name evidence="1" type="ORF">B4O85_24830</name>
</gene>
<name>A0A4Q0HN90_PSEAZ</name>
<accession>A0A4Q0HN90</accession>
<dbReference type="SUPFAM" id="SSF49373">
    <property type="entry name" value="Invasin/intimin cell-adhesion fragments"/>
    <property type="match status" value="1"/>
</dbReference>
<evidence type="ECO:0000313" key="1">
    <source>
        <dbReference type="EMBL" id="RXE50533.1"/>
    </source>
</evidence>
<dbReference type="Proteomes" id="UP000290481">
    <property type="component" value="Unassembled WGS sequence"/>
</dbReference>